<proteinExistence type="predicted"/>
<protein>
    <submittedName>
        <fullName evidence="1">Uncharacterized protein</fullName>
    </submittedName>
</protein>
<accession>A0A165NBS3</accession>
<name>A0A165NBS3_9AGAM</name>
<evidence type="ECO:0000313" key="2">
    <source>
        <dbReference type="Proteomes" id="UP000076761"/>
    </source>
</evidence>
<keyword evidence="2" id="KW-1185">Reference proteome</keyword>
<organism evidence="1 2">
    <name type="scientific">Neolentinus lepideus HHB14362 ss-1</name>
    <dbReference type="NCBI Taxonomy" id="1314782"/>
    <lineage>
        <taxon>Eukaryota</taxon>
        <taxon>Fungi</taxon>
        <taxon>Dikarya</taxon>
        <taxon>Basidiomycota</taxon>
        <taxon>Agaricomycotina</taxon>
        <taxon>Agaricomycetes</taxon>
        <taxon>Gloeophyllales</taxon>
        <taxon>Gloeophyllaceae</taxon>
        <taxon>Neolentinus</taxon>
    </lineage>
</organism>
<dbReference type="InParanoid" id="A0A165NBS3"/>
<sequence>MENIPLDTVSRIPTSRPFAIIKEVIDGLFVQVNNRDVYTEAILDTFVFRTLESHKQRFVKRLAPSKLEVAKRSAVDDVVNTWRNYQNTNAFEKLVQGECKALVDLVWSNPDVARWTAMFQNCQHFCAAILKSKCFLRVDGYDRAGLPAASQGAGVDKKYESALPSVLKVFTLVDDQKPEITPTFSQYFDSVSRSKDGATMVSFKEEELRETLELQPYRESLLDLRTFGIPILPNTAEYSKTNQRLGVRPDEPNDAWFAMSAASLYFVSPTDPLNEITQRLERTSRAAGWGMLALGMFEWLEKAANPRLLNSIMFDGLTLLTEKERQDIRDDSKYAAMVKEATEQLEKAKAKGNATTIEKCQQRVLAIKASRNFEVDVPKLRKKQRGDWDFLASLS</sequence>
<dbReference type="Proteomes" id="UP000076761">
    <property type="component" value="Unassembled WGS sequence"/>
</dbReference>
<dbReference type="EMBL" id="KV425641">
    <property type="protein sequence ID" value="KZT19433.1"/>
    <property type="molecule type" value="Genomic_DNA"/>
</dbReference>
<gene>
    <name evidence="1" type="ORF">NEOLEDRAFT_970784</name>
</gene>
<dbReference type="OrthoDB" id="2947858at2759"/>
<evidence type="ECO:0000313" key="1">
    <source>
        <dbReference type="EMBL" id="KZT19433.1"/>
    </source>
</evidence>
<reference evidence="1 2" key="1">
    <citation type="journal article" date="2016" name="Mol. Biol. Evol.">
        <title>Comparative Genomics of Early-Diverging Mushroom-Forming Fungi Provides Insights into the Origins of Lignocellulose Decay Capabilities.</title>
        <authorList>
            <person name="Nagy L.G."/>
            <person name="Riley R."/>
            <person name="Tritt A."/>
            <person name="Adam C."/>
            <person name="Daum C."/>
            <person name="Floudas D."/>
            <person name="Sun H."/>
            <person name="Yadav J.S."/>
            <person name="Pangilinan J."/>
            <person name="Larsson K.H."/>
            <person name="Matsuura K."/>
            <person name="Barry K."/>
            <person name="Labutti K."/>
            <person name="Kuo R."/>
            <person name="Ohm R.A."/>
            <person name="Bhattacharya S.S."/>
            <person name="Shirouzu T."/>
            <person name="Yoshinaga Y."/>
            <person name="Martin F.M."/>
            <person name="Grigoriev I.V."/>
            <person name="Hibbett D.S."/>
        </authorList>
    </citation>
    <scope>NUCLEOTIDE SEQUENCE [LARGE SCALE GENOMIC DNA]</scope>
    <source>
        <strain evidence="1 2">HHB14362 ss-1</strain>
    </source>
</reference>
<dbReference type="AlphaFoldDB" id="A0A165NBS3"/>